<feature type="region of interest" description="Disordered" evidence="1">
    <location>
        <begin position="1"/>
        <end position="22"/>
    </location>
</feature>
<dbReference type="EMBL" id="CAEZYQ010000053">
    <property type="protein sequence ID" value="CAB4772555.1"/>
    <property type="molecule type" value="Genomic_DNA"/>
</dbReference>
<name>A0A6J6VNM3_9ZZZZ</name>
<evidence type="ECO:0000256" key="2">
    <source>
        <dbReference type="SAM" id="Phobius"/>
    </source>
</evidence>
<keyword evidence="2" id="KW-1133">Transmembrane helix</keyword>
<organism evidence="3">
    <name type="scientific">freshwater metagenome</name>
    <dbReference type="NCBI Taxonomy" id="449393"/>
    <lineage>
        <taxon>unclassified sequences</taxon>
        <taxon>metagenomes</taxon>
        <taxon>ecological metagenomes</taxon>
    </lineage>
</organism>
<accession>A0A6J6VNM3</accession>
<keyword evidence="2" id="KW-0472">Membrane</keyword>
<dbReference type="AlphaFoldDB" id="A0A6J6VNM3"/>
<protein>
    <submittedName>
        <fullName evidence="3">Unannotated protein</fullName>
    </submittedName>
</protein>
<reference evidence="3" key="1">
    <citation type="submission" date="2020-05" db="EMBL/GenBank/DDBJ databases">
        <authorList>
            <person name="Chiriac C."/>
            <person name="Salcher M."/>
            <person name="Ghai R."/>
            <person name="Kavagutti S V."/>
        </authorList>
    </citation>
    <scope>NUCLEOTIDE SEQUENCE</scope>
</reference>
<proteinExistence type="predicted"/>
<keyword evidence="2" id="KW-0812">Transmembrane</keyword>
<gene>
    <name evidence="3" type="ORF">UFOPK2761_03478</name>
</gene>
<feature type="transmembrane region" description="Helical" evidence="2">
    <location>
        <begin position="30"/>
        <end position="51"/>
    </location>
</feature>
<sequence length="131" mass="13897">MTRTTHTPVQHPAHTPAGDPARRRSLVGRAGLAVSAALVAVLVTAASGGAAPDAKAPAPTTIVKVTGNASEGFGIEYYDGSSAFPPTDSEALAECQEYTAKVGRIRCRVEVKTWYRDLVETKRAIKYARRS</sequence>
<evidence type="ECO:0000313" key="3">
    <source>
        <dbReference type="EMBL" id="CAB4772555.1"/>
    </source>
</evidence>
<evidence type="ECO:0000256" key="1">
    <source>
        <dbReference type="SAM" id="MobiDB-lite"/>
    </source>
</evidence>